<reference evidence="1 2" key="1">
    <citation type="submission" date="2018-05" db="EMBL/GenBank/DDBJ databases">
        <title>Leucothrix arctica sp. nov., isolated from Arctic seawater.</title>
        <authorList>
            <person name="Choi A."/>
            <person name="Baek K."/>
        </authorList>
    </citation>
    <scope>NUCLEOTIDE SEQUENCE [LARGE SCALE GENOMIC DNA]</scope>
    <source>
        <strain evidence="1 2">JCM 18388</strain>
    </source>
</reference>
<comment type="caution">
    <text evidence="1">The sequence shown here is derived from an EMBL/GenBank/DDBJ whole genome shotgun (WGS) entry which is preliminary data.</text>
</comment>
<dbReference type="EMBL" id="QGKM01000009">
    <property type="protein sequence ID" value="PWQ99662.1"/>
    <property type="molecule type" value="Genomic_DNA"/>
</dbReference>
<dbReference type="AlphaFoldDB" id="A0A317CTN1"/>
<gene>
    <name evidence="1" type="ORF">DKW60_05135</name>
</gene>
<proteinExistence type="predicted"/>
<evidence type="ECO:0000313" key="1">
    <source>
        <dbReference type="EMBL" id="PWQ99662.1"/>
    </source>
</evidence>
<protein>
    <submittedName>
        <fullName evidence="1">Uncharacterized protein</fullName>
    </submittedName>
</protein>
<evidence type="ECO:0000313" key="2">
    <source>
        <dbReference type="Proteomes" id="UP000245539"/>
    </source>
</evidence>
<dbReference type="RefSeq" id="WP_109836600.1">
    <property type="nucleotide sequence ID" value="NZ_QGKM01000009.1"/>
</dbReference>
<accession>A0A317CTN1</accession>
<organism evidence="1 2">
    <name type="scientific">Leucothrix pacifica</name>
    <dbReference type="NCBI Taxonomy" id="1247513"/>
    <lineage>
        <taxon>Bacteria</taxon>
        <taxon>Pseudomonadati</taxon>
        <taxon>Pseudomonadota</taxon>
        <taxon>Gammaproteobacteria</taxon>
        <taxon>Thiotrichales</taxon>
        <taxon>Thiotrichaceae</taxon>
        <taxon>Leucothrix</taxon>
    </lineage>
</organism>
<name>A0A317CTN1_9GAMM</name>
<dbReference type="OrthoDB" id="5625300at2"/>
<sequence>MEHNEIIEHLRSMAKSGQQPSELLKFMTVELGMTDQVDIMQLFSAAMKVTLGEVTAIAAWWHEGERELTDNDIDAYMGPIVAEFAAA</sequence>
<dbReference type="Proteomes" id="UP000245539">
    <property type="component" value="Unassembled WGS sequence"/>
</dbReference>
<keyword evidence="2" id="KW-1185">Reference proteome</keyword>